<dbReference type="SUPFAM" id="SSF51735">
    <property type="entry name" value="NAD(P)-binding Rossmann-fold domains"/>
    <property type="match status" value="1"/>
</dbReference>
<dbReference type="InterPro" id="IPR002347">
    <property type="entry name" value="SDR_fam"/>
</dbReference>
<sequence>MSGVADMFRLDGKRILITGASSGIGAHFALVAAGAGAEVVAAARREDRLAELAERIEATGGWVRTVALDVTDAASCADALKKAGPLDILVNNAGVSNLGPAAKTDDDEWQRVIDTNLTGPFRLARDAMALNIAEGRQGVVVNVASILASRAAKSVAAYAASKAGIANLTRALALEWATKGIRVNALAPGYFDTEINEDALAGEVGDKIRRRIPMSRFGELDDLTGPFLLLASDASRFMTGSLVTVDGGQSAGV</sequence>
<protein>
    <recommendedName>
        <fullName evidence="4">NAD(P)-dependent dehydrogenase (Short-subunit alcohol dehydrogenase family)</fullName>
    </recommendedName>
</protein>
<organism evidence="2 3">
    <name type="scientific">Silicimonas algicola</name>
    <dbReference type="NCBI Taxonomy" id="1826607"/>
    <lineage>
        <taxon>Bacteria</taxon>
        <taxon>Pseudomonadati</taxon>
        <taxon>Pseudomonadota</taxon>
        <taxon>Alphaproteobacteria</taxon>
        <taxon>Rhodobacterales</taxon>
        <taxon>Paracoccaceae</taxon>
    </lineage>
</organism>
<dbReference type="Pfam" id="PF13561">
    <property type="entry name" value="adh_short_C2"/>
    <property type="match status" value="1"/>
</dbReference>
<comment type="similarity">
    <text evidence="1">Belongs to the short-chain dehydrogenases/reductases (SDR) family.</text>
</comment>
<evidence type="ECO:0000313" key="2">
    <source>
        <dbReference type="EMBL" id="PWK57637.1"/>
    </source>
</evidence>
<gene>
    <name evidence="2" type="ORF">C8D95_102283</name>
</gene>
<evidence type="ECO:0008006" key="4">
    <source>
        <dbReference type="Google" id="ProtNLM"/>
    </source>
</evidence>
<dbReference type="FunFam" id="3.40.50.720:FF:000084">
    <property type="entry name" value="Short-chain dehydrogenase reductase"/>
    <property type="match status" value="1"/>
</dbReference>
<dbReference type="InterPro" id="IPR036291">
    <property type="entry name" value="NAD(P)-bd_dom_sf"/>
</dbReference>
<dbReference type="EMBL" id="QGGV01000002">
    <property type="protein sequence ID" value="PWK57637.1"/>
    <property type="molecule type" value="Genomic_DNA"/>
</dbReference>
<dbReference type="Gene3D" id="3.40.50.720">
    <property type="entry name" value="NAD(P)-binding Rossmann-like Domain"/>
    <property type="match status" value="1"/>
</dbReference>
<dbReference type="GO" id="GO:0030497">
    <property type="term" value="P:fatty acid elongation"/>
    <property type="evidence" value="ECO:0007669"/>
    <property type="project" value="TreeGrafter"/>
</dbReference>
<evidence type="ECO:0000313" key="3">
    <source>
        <dbReference type="Proteomes" id="UP000245390"/>
    </source>
</evidence>
<dbReference type="InterPro" id="IPR020904">
    <property type="entry name" value="Sc_DH/Rdtase_CS"/>
</dbReference>
<dbReference type="PRINTS" id="PR00081">
    <property type="entry name" value="GDHRDH"/>
</dbReference>
<comment type="caution">
    <text evidence="2">The sequence shown here is derived from an EMBL/GenBank/DDBJ whole genome shotgun (WGS) entry which is preliminary data.</text>
</comment>
<dbReference type="PANTHER" id="PTHR42760:SF135">
    <property type="entry name" value="BLL7886 PROTEIN"/>
    <property type="match status" value="1"/>
</dbReference>
<dbReference type="AlphaFoldDB" id="A0A316GRJ8"/>
<accession>A0A316GRJ8</accession>
<dbReference type="PROSITE" id="PS00061">
    <property type="entry name" value="ADH_SHORT"/>
    <property type="match status" value="1"/>
</dbReference>
<reference evidence="2 3" key="1">
    <citation type="submission" date="2018-05" db="EMBL/GenBank/DDBJ databases">
        <title>Genomic Encyclopedia of Type Strains, Phase IV (KMG-IV): sequencing the most valuable type-strain genomes for metagenomic binning, comparative biology and taxonomic classification.</title>
        <authorList>
            <person name="Goeker M."/>
        </authorList>
    </citation>
    <scope>NUCLEOTIDE SEQUENCE [LARGE SCALE GENOMIC DNA]</scope>
    <source>
        <strain evidence="2 3">DSM 103371</strain>
    </source>
</reference>
<evidence type="ECO:0000256" key="1">
    <source>
        <dbReference type="ARBA" id="ARBA00006484"/>
    </source>
</evidence>
<dbReference type="GO" id="GO:0016616">
    <property type="term" value="F:oxidoreductase activity, acting on the CH-OH group of donors, NAD or NADP as acceptor"/>
    <property type="evidence" value="ECO:0007669"/>
    <property type="project" value="TreeGrafter"/>
</dbReference>
<dbReference type="Proteomes" id="UP000245390">
    <property type="component" value="Unassembled WGS sequence"/>
</dbReference>
<name>A0A316GRJ8_9RHOB</name>
<dbReference type="PRINTS" id="PR00080">
    <property type="entry name" value="SDRFAMILY"/>
</dbReference>
<proteinExistence type="inferred from homology"/>
<keyword evidence="3" id="KW-1185">Reference proteome</keyword>
<dbReference type="PANTHER" id="PTHR42760">
    <property type="entry name" value="SHORT-CHAIN DEHYDROGENASES/REDUCTASES FAMILY MEMBER"/>
    <property type="match status" value="1"/>
</dbReference>